<dbReference type="CDD" id="cd19051">
    <property type="entry name" value="LGIC_TM_cation"/>
    <property type="match status" value="1"/>
</dbReference>
<dbReference type="WBParaSite" id="nRc.2.0.1.t17406-RA">
    <property type="protein sequence ID" value="nRc.2.0.1.t17406-RA"/>
    <property type="gene ID" value="nRc.2.0.1.g17406"/>
</dbReference>
<dbReference type="SUPFAM" id="SSF90112">
    <property type="entry name" value="Neurotransmitter-gated ion-channel transmembrane pore"/>
    <property type="match status" value="1"/>
</dbReference>
<dbReference type="SUPFAM" id="SSF63712">
    <property type="entry name" value="Nicotinic receptor ligand binding domain-like"/>
    <property type="match status" value="1"/>
</dbReference>
<keyword evidence="5" id="KW-0406">Ion transport</keyword>
<dbReference type="InterPro" id="IPR006029">
    <property type="entry name" value="Neurotrans-gated_channel_TM"/>
</dbReference>
<keyword evidence="5" id="KW-0407">Ion channel</keyword>
<dbReference type="InterPro" id="IPR006201">
    <property type="entry name" value="Neur_channel"/>
</dbReference>
<evidence type="ECO:0000256" key="2">
    <source>
        <dbReference type="ARBA" id="ARBA00022692"/>
    </source>
</evidence>
<dbReference type="Gene3D" id="2.70.170.10">
    <property type="entry name" value="Neurotransmitter-gated ion-channel ligand-binding domain"/>
    <property type="match status" value="1"/>
</dbReference>
<evidence type="ECO:0000256" key="4">
    <source>
        <dbReference type="ARBA" id="ARBA00023136"/>
    </source>
</evidence>
<evidence type="ECO:0000259" key="7">
    <source>
        <dbReference type="Pfam" id="PF02932"/>
    </source>
</evidence>
<proteinExistence type="inferred from homology"/>
<dbReference type="Pfam" id="PF02932">
    <property type="entry name" value="Neur_chan_memb"/>
    <property type="match status" value="1"/>
</dbReference>
<feature type="signal peptide" evidence="5">
    <location>
        <begin position="1"/>
        <end position="26"/>
    </location>
</feature>
<comment type="similarity">
    <text evidence="5">Belongs to the ligand-gated ion channel (TC 1.A.9) family.</text>
</comment>
<evidence type="ECO:0000259" key="6">
    <source>
        <dbReference type="Pfam" id="PF02931"/>
    </source>
</evidence>
<accession>A0A915IU86</accession>
<keyword evidence="2 5" id="KW-0812">Transmembrane</keyword>
<organism evidence="8 9">
    <name type="scientific">Romanomermis culicivorax</name>
    <name type="common">Nematode worm</name>
    <dbReference type="NCBI Taxonomy" id="13658"/>
    <lineage>
        <taxon>Eukaryota</taxon>
        <taxon>Metazoa</taxon>
        <taxon>Ecdysozoa</taxon>
        <taxon>Nematoda</taxon>
        <taxon>Enoplea</taxon>
        <taxon>Dorylaimia</taxon>
        <taxon>Mermithida</taxon>
        <taxon>Mermithoidea</taxon>
        <taxon>Mermithidae</taxon>
        <taxon>Romanomermis</taxon>
    </lineage>
</organism>
<dbReference type="Gene3D" id="1.20.58.390">
    <property type="entry name" value="Neurotransmitter-gated ion-channel transmembrane domain"/>
    <property type="match status" value="1"/>
</dbReference>
<sequence length="613" mass="71056">MMLFEALWLLLLSACCILNSKASVEGDTETFYPRKLVRDVTEKLSYDYRIRPVRNYSKPINVSIRMNLYQIVDVNERSQHVSLYMWIEQKWRDEFLRWDPQEYEGLNSIIVPYDRVWLPDTYLYNSLEMVRENTERWISVVLTMEKDRNDSSLVSFRYPAIYRYTCNMDILFFPFDEQRCTMSFGSWLYDSAGIDYHPFTNNVIMNDFIPSEEWSVLAFTCKRHLFEYKCCKVPFSVLVCDLILHRKPLHYLVNLVVPTLIITLISFVGFFSPATTNGERTEKVNLGITTLLAMSILLLMVSDQMPTTSNFVPLIGWFYLSVILLISIATVLTALIIMLQKNGYYGHRVPDWLKKFFFVHVARILCMKTPVKLASMVKYAEAFKMENEMSLGFGQFGTSSLKQQLSSNLRAPLHQRFKDHELRVPLASCDATPLSSDRNNYEKNMSTSTNDFVFERQMSSANKKFSNHYTNNHNDEQNLNGIADDINRNSNGSGALSQLKFIQRQLSTLNEYMNSREDLEIIQLEWEWLSELVDRFLLASFVFIALSITAAICFVGMFAHQNVQDQLQGDSNWGTKRVVACFWIANKATCFDPCSSFFAAQLVIISAFITIRS</sequence>
<evidence type="ECO:0000313" key="9">
    <source>
        <dbReference type="WBParaSite" id="nRc.2.0.1.t17406-RA"/>
    </source>
</evidence>
<evidence type="ECO:0000256" key="3">
    <source>
        <dbReference type="ARBA" id="ARBA00022989"/>
    </source>
</evidence>
<feature type="transmembrane region" description="Helical" evidence="5">
    <location>
        <begin position="284"/>
        <end position="302"/>
    </location>
</feature>
<name>A0A915IU86_ROMCU</name>
<keyword evidence="5" id="KW-0732">Signal</keyword>
<dbReference type="InterPro" id="IPR006202">
    <property type="entry name" value="Neur_chan_lig-bd"/>
</dbReference>
<dbReference type="FunFam" id="2.70.170.10:FF:000028">
    <property type="entry name" value="AcetylCholine Receptor"/>
    <property type="match status" value="1"/>
</dbReference>
<dbReference type="PANTHER" id="PTHR18945">
    <property type="entry name" value="NEUROTRANSMITTER GATED ION CHANNEL"/>
    <property type="match status" value="1"/>
</dbReference>
<protein>
    <submittedName>
        <fullName evidence="9">Uncharacterized protein</fullName>
    </submittedName>
</protein>
<evidence type="ECO:0000313" key="8">
    <source>
        <dbReference type="Proteomes" id="UP000887565"/>
    </source>
</evidence>
<dbReference type="GO" id="GO:0005230">
    <property type="term" value="F:extracellular ligand-gated monoatomic ion channel activity"/>
    <property type="evidence" value="ECO:0007669"/>
    <property type="project" value="InterPro"/>
</dbReference>
<dbReference type="GO" id="GO:0004888">
    <property type="term" value="F:transmembrane signaling receptor activity"/>
    <property type="evidence" value="ECO:0007669"/>
    <property type="project" value="InterPro"/>
</dbReference>
<dbReference type="InterPro" id="IPR018000">
    <property type="entry name" value="Neurotransmitter_ion_chnl_CS"/>
</dbReference>
<evidence type="ECO:0000256" key="1">
    <source>
        <dbReference type="ARBA" id="ARBA00004141"/>
    </source>
</evidence>
<keyword evidence="4 5" id="KW-0472">Membrane</keyword>
<dbReference type="AlphaFoldDB" id="A0A915IU86"/>
<dbReference type="InterPro" id="IPR036734">
    <property type="entry name" value="Neur_chan_lig-bd_sf"/>
</dbReference>
<dbReference type="GO" id="GO:0016020">
    <property type="term" value="C:membrane"/>
    <property type="evidence" value="ECO:0007669"/>
    <property type="project" value="UniProtKB-SubCell"/>
</dbReference>
<feature type="chain" id="PRO_5038158684" evidence="5">
    <location>
        <begin position="27"/>
        <end position="613"/>
    </location>
</feature>
<dbReference type="CDD" id="cd18997">
    <property type="entry name" value="LGIC_ECD_nAChR"/>
    <property type="match status" value="1"/>
</dbReference>
<feature type="transmembrane region" description="Helical" evidence="5">
    <location>
        <begin position="314"/>
        <end position="339"/>
    </location>
</feature>
<dbReference type="PROSITE" id="PS00236">
    <property type="entry name" value="NEUROTR_ION_CHANNEL"/>
    <property type="match status" value="1"/>
</dbReference>
<keyword evidence="5" id="KW-0813">Transport</keyword>
<reference evidence="9" key="1">
    <citation type="submission" date="2022-11" db="UniProtKB">
        <authorList>
            <consortium name="WormBaseParasite"/>
        </authorList>
    </citation>
    <scope>IDENTIFICATION</scope>
</reference>
<keyword evidence="3 5" id="KW-1133">Transmembrane helix</keyword>
<feature type="domain" description="Neurotransmitter-gated ion-channel ligand-binding" evidence="6">
    <location>
        <begin position="35"/>
        <end position="248"/>
    </location>
</feature>
<feature type="transmembrane region" description="Helical" evidence="5">
    <location>
        <begin position="251"/>
        <end position="272"/>
    </location>
</feature>
<dbReference type="PRINTS" id="PR00252">
    <property type="entry name" value="NRIONCHANNEL"/>
</dbReference>
<dbReference type="InterPro" id="IPR036719">
    <property type="entry name" value="Neuro-gated_channel_TM_sf"/>
</dbReference>
<evidence type="ECO:0000256" key="5">
    <source>
        <dbReference type="RuleBase" id="RU000687"/>
    </source>
</evidence>
<feature type="domain" description="Neurotransmitter-gated ion-channel transmembrane" evidence="7">
    <location>
        <begin position="255"/>
        <end position="552"/>
    </location>
</feature>
<keyword evidence="8" id="KW-1185">Reference proteome</keyword>
<dbReference type="Proteomes" id="UP000887565">
    <property type="component" value="Unplaced"/>
</dbReference>
<dbReference type="InterPro" id="IPR038050">
    <property type="entry name" value="Neuro_actylchol_rec"/>
</dbReference>
<dbReference type="Pfam" id="PF02931">
    <property type="entry name" value="Neur_chan_LBD"/>
    <property type="match status" value="1"/>
</dbReference>
<comment type="subcellular location">
    <subcellularLocation>
        <location evidence="1">Membrane</location>
        <topology evidence="1">Multi-pass membrane protein</topology>
    </subcellularLocation>
</comment>
<feature type="transmembrane region" description="Helical" evidence="5">
    <location>
        <begin position="536"/>
        <end position="559"/>
    </location>
</feature>